<keyword evidence="3 6" id="KW-0812">Transmembrane</keyword>
<feature type="transmembrane region" description="Helical" evidence="6">
    <location>
        <begin position="251"/>
        <end position="276"/>
    </location>
</feature>
<dbReference type="EMBL" id="CAEZTT010000003">
    <property type="protein sequence ID" value="CAB4567334.1"/>
    <property type="molecule type" value="Genomic_DNA"/>
</dbReference>
<dbReference type="Pfam" id="PF02653">
    <property type="entry name" value="BPD_transp_2"/>
    <property type="match status" value="1"/>
</dbReference>
<name>A0A6J6DVV3_9ZZZZ</name>
<feature type="transmembrane region" description="Helical" evidence="6">
    <location>
        <begin position="86"/>
        <end position="108"/>
    </location>
</feature>
<evidence type="ECO:0000256" key="4">
    <source>
        <dbReference type="ARBA" id="ARBA00022989"/>
    </source>
</evidence>
<dbReference type="GO" id="GO:0015658">
    <property type="term" value="F:branched-chain amino acid transmembrane transporter activity"/>
    <property type="evidence" value="ECO:0007669"/>
    <property type="project" value="InterPro"/>
</dbReference>
<dbReference type="PANTHER" id="PTHR30482:SF17">
    <property type="entry name" value="ABC TRANSPORTER ATP-BINDING PROTEIN"/>
    <property type="match status" value="1"/>
</dbReference>
<feature type="transmembrane region" description="Helical" evidence="6">
    <location>
        <begin position="114"/>
        <end position="136"/>
    </location>
</feature>
<evidence type="ECO:0000256" key="1">
    <source>
        <dbReference type="ARBA" id="ARBA00004651"/>
    </source>
</evidence>
<dbReference type="GO" id="GO:0005886">
    <property type="term" value="C:plasma membrane"/>
    <property type="evidence" value="ECO:0007669"/>
    <property type="project" value="UniProtKB-SubCell"/>
</dbReference>
<feature type="transmembrane region" description="Helical" evidence="6">
    <location>
        <begin position="36"/>
        <end position="53"/>
    </location>
</feature>
<comment type="subcellular location">
    <subcellularLocation>
        <location evidence="1">Cell membrane</location>
        <topology evidence="1">Multi-pass membrane protein</topology>
    </subcellularLocation>
</comment>
<evidence type="ECO:0000256" key="2">
    <source>
        <dbReference type="ARBA" id="ARBA00022475"/>
    </source>
</evidence>
<keyword evidence="4 6" id="KW-1133">Transmembrane helix</keyword>
<dbReference type="InterPro" id="IPR043428">
    <property type="entry name" value="LivM-like"/>
</dbReference>
<evidence type="ECO:0000256" key="5">
    <source>
        <dbReference type="ARBA" id="ARBA00023136"/>
    </source>
</evidence>
<protein>
    <submittedName>
        <fullName evidence="7">Unannotated protein</fullName>
    </submittedName>
</protein>
<dbReference type="PANTHER" id="PTHR30482">
    <property type="entry name" value="HIGH-AFFINITY BRANCHED-CHAIN AMINO ACID TRANSPORT SYSTEM PERMEASE"/>
    <property type="match status" value="1"/>
</dbReference>
<dbReference type="InterPro" id="IPR001851">
    <property type="entry name" value="ABC_transp_permease"/>
</dbReference>
<evidence type="ECO:0000256" key="3">
    <source>
        <dbReference type="ARBA" id="ARBA00022692"/>
    </source>
</evidence>
<feature type="transmembrane region" description="Helical" evidence="6">
    <location>
        <begin position="214"/>
        <end position="239"/>
    </location>
</feature>
<reference evidence="7" key="1">
    <citation type="submission" date="2020-05" db="EMBL/GenBank/DDBJ databases">
        <authorList>
            <person name="Chiriac C."/>
            <person name="Salcher M."/>
            <person name="Ghai R."/>
            <person name="Kavagutti S V."/>
        </authorList>
    </citation>
    <scope>NUCLEOTIDE SEQUENCE</scope>
</reference>
<gene>
    <name evidence="7" type="ORF">UFOPK1726_00068</name>
</gene>
<dbReference type="CDD" id="cd06581">
    <property type="entry name" value="TM_PBP1_LivM_like"/>
    <property type="match status" value="1"/>
</dbReference>
<evidence type="ECO:0000313" key="7">
    <source>
        <dbReference type="EMBL" id="CAB4567334.1"/>
    </source>
</evidence>
<evidence type="ECO:0000256" key="6">
    <source>
        <dbReference type="SAM" id="Phobius"/>
    </source>
</evidence>
<feature type="transmembrane region" description="Helical" evidence="6">
    <location>
        <begin position="165"/>
        <end position="183"/>
    </location>
</feature>
<keyword evidence="5 6" id="KW-0472">Membrane</keyword>
<feature type="transmembrane region" description="Helical" evidence="6">
    <location>
        <begin position="304"/>
        <end position="329"/>
    </location>
</feature>
<accession>A0A6J6DVV3</accession>
<sequence>MNLLPGKYRYVPVLAMVFFGVAAFTPILNEPGLQQTFAVAFLFAALALTYDLLLGFTGLLSFGHALYYAAGAYGAAYAMARWDWGIIPAGIFAMVFATLIALFTGATALRVKGIAFAMVTLAFAEAGHVIAVLNMWGLSNGDQTLQLNFDSVPDFFLGVNNTRNLYLLALVTLILIYVAVWWLTQSSMGRVLQALRDNEERVSVLGLKPFNFKLIAFVLAGVMAAFVGVIAVIVTNNANPVMGSTQTTISLLLMVILGGIATRWGAVIGGLIYVVLSQRLTTLDTQGALSGLPEWIGGPMSEPAFILGVIFILVVMFSPGGIAGALYRLRMKFGSSVK</sequence>
<organism evidence="7">
    <name type="scientific">freshwater metagenome</name>
    <dbReference type="NCBI Taxonomy" id="449393"/>
    <lineage>
        <taxon>unclassified sequences</taxon>
        <taxon>metagenomes</taxon>
        <taxon>ecological metagenomes</taxon>
    </lineage>
</organism>
<keyword evidence="2" id="KW-1003">Cell membrane</keyword>
<feature type="transmembrane region" description="Helical" evidence="6">
    <location>
        <begin position="12"/>
        <end position="29"/>
    </location>
</feature>
<proteinExistence type="predicted"/>
<dbReference type="AlphaFoldDB" id="A0A6J6DVV3"/>